<dbReference type="InterPro" id="IPR003593">
    <property type="entry name" value="AAA+_ATPase"/>
</dbReference>
<dbReference type="EMBL" id="JAUSVK010000001">
    <property type="protein sequence ID" value="MDQ0394679.1"/>
    <property type="molecule type" value="Genomic_DNA"/>
</dbReference>
<gene>
    <name evidence="5" type="ORF">J3R73_004471</name>
</gene>
<evidence type="ECO:0000313" key="5">
    <source>
        <dbReference type="EMBL" id="MDQ0394679.1"/>
    </source>
</evidence>
<comment type="similarity">
    <text evidence="1">Belongs to the ABC transporter superfamily.</text>
</comment>
<dbReference type="PROSITE" id="PS00211">
    <property type="entry name" value="ABC_TRANSPORTER_1"/>
    <property type="match status" value="1"/>
</dbReference>
<dbReference type="InterPro" id="IPR012701">
    <property type="entry name" value="CP_lyase_PhnL"/>
</dbReference>
<evidence type="ECO:0000256" key="1">
    <source>
        <dbReference type="ARBA" id="ARBA00005417"/>
    </source>
</evidence>
<dbReference type="PROSITE" id="PS50893">
    <property type="entry name" value="ABC_TRANSPORTER_2"/>
    <property type="match status" value="1"/>
</dbReference>
<dbReference type="Gene3D" id="3.40.50.300">
    <property type="entry name" value="P-loop containing nucleotide triphosphate hydrolases"/>
    <property type="match status" value="1"/>
</dbReference>
<feature type="domain" description="ABC transporter" evidence="4">
    <location>
        <begin position="8"/>
        <end position="236"/>
    </location>
</feature>
<dbReference type="GO" id="GO:0061693">
    <property type="term" value="F:alpha-D-ribose 1-methylphosphonate 5-triphosphate synthase activity"/>
    <property type="evidence" value="ECO:0007669"/>
    <property type="project" value="UniProtKB-EC"/>
</dbReference>
<dbReference type="PANTHER" id="PTHR24220">
    <property type="entry name" value="IMPORT ATP-BINDING PROTEIN"/>
    <property type="match status" value="1"/>
</dbReference>
<reference evidence="5 6" key="1">
    <citation type="submission" date="2023-07" db="EMBL/GenBank/DDBJ databases">
        <title>Genomic Encyclopedia of Type Strains, Phase IV (KMG-IV): sequencing the most valuable type-strain genomes for metagenomic binning, comparative biology and taxonomic classification.</title>
        <authorList>
            <person name="Goeker M."/>
        </authorList>
    </citation>
    <scope>NUCLEOTIDE SEQUENCE [LARGE SCALE GENOMIC DNA]</scope>
    <source>
        <strain evidence="5 6">DSM 5896</strain>
    </source>
</reference>
<dbReference type="SUPFAM" id="SSF52540">
    <property type="entry name" value="P-loop containing nucleoside triphosphate hydrolases"/>
    <property type="match status" value="1"/>
</dbReference>
<organism evidence="5 6">
    <name type="scientific">Labrys monachus</name>
    <dbReference type="NCBI Taxonomy" id="217067"/>
    <lineage>
        <taxon>Bacteria</taxon>
        <taxon>Pseudomonadati</taxon>
        <taxon>Pseudomonadota</taxon>
        <taxon>Alphaproteobacteria</taxon>
        <taxon>Hyphomicrobiales</taxon>
        <taxon>Xanthobacteraceae</taxon>
        <taxon>Labrys</taxon>
    </lineage>
</organism>
<dbReference type="Proteomes" id="UP001237448">
    <property type="component" value="Unassembled WGS sequence"/>
</dbReference>
<comment type="caution">
    <text evidence="5">The sequence shown here is derived from an EMBL/GenBank/DDBJ whole genome shotgun (WGS) entry which is preliminary data.</text>
</comment>
<dbReference type="Pfam" id="PF00005">
    <property type="entry name" value="ABC_tran"/>
    <property type="match status" value="1"/>
</dbReference>
<evidence type="ECO:0000256" key="2">
    <source>
        <dbReference type="ARBA" id="ARBA00022741"/>
    </source>
</evidence>
<dbReference type="InterPro" id="IPR015854">
    <property type="entry name" value="ABC_transpr_LolD-like"/>
</dbReference>
<dbReference type="SMART" id="SM00382">
    <property type="entry name" value="AAA"/>
    <property type="match status" value="1"/>
</dbReference>
<evidence type="ECO:0000313" key="6">
    <source>
        <dbReference type="Proteomes" id="UP001237448"/>
    </source>
</evidence>
<dbReference type="NCBIfam" id="TIGR02324">
    <property type="entry name" value="CP_lyasePhnL"/>
    <property type="match status" value="1"/>
</dbReference>
<keyword evidence="2" id="KW-0547">Nucleotide-binding</keyword>
<keyword evidence="6" id="KW-1185">Reference proteome</keyword>
<sequence>MSNSPPFLALEAVGKSFTLHLQGGQRIGVMRDVGFAVMPGECVVLGGPSGAGKSSILKMIYGNYRCDQGRILLRDGDEEVDVASAAPRRILALRRDVMGYVSQFLRVIPRVPALAIVADAAREAGLGAEEATARARRLLSLLNVPERLWGLPPATFSGGEQQRVNIARGLAPDRPLLLLDEPTASLDAANRAVVVDLVQEKKQKGVAIVGIFHDEDVRGRVADRIVDVTRFSPSPAA</sequence>
<dbReference type="EC" id="2.7.8.37" evidence="5"/>
<evidence type="ECO:0000259" key="4">
    <source>
        <dbReference type="PROSITE" id="PS50893"/>
    </source>
</evidence>
<keyword evidence="5" id="KW-0808">Transferase</keyword>
<evidence type="ECO:0000256" key="3">
    <source>
        <dbReference type="ARBA" id="ARBA00022840"/>
    </source>
</evidence>
<dbReference type="InterPro" id="IPR003439">
    <property type="entry name" value="ABC_transporter-like_ATP-bd"/>
</dbReference>
<protein>
    <submittedName>
        <fullName evidence="5">Alpha-D-ribose 1-methylphosphonate 5-triphosphate synthase subunit PhnL</fullName>
        <ecNumber evidence="5">2.7.8.37</ecNumber>
    </submittedName>
</protein>
<dbReference type="InterPro" id="IPR017871">
    <property type="entry name" value="ABC_transporter-like_CS"/>
</dbReference>
<keyword evidence="3" id="KW-0067">ATP-binding</keyword>
<name>A0ABU0FKN8_9HYPH</name>
<dbReference type="InterPro" id="IPR027417">
    <property type="entry name" value="P-loop_NTPase"/>
</dbReference>
<accession>A0ABU0FKN8</accession>
<proteinExistence type="inferred from homology"/>
<dbReference type="RefSeq" id="WP_307432194.1">
    <property type="nucleotide sequence ID" value="NZ_JAUSVK010000001.1"/>
</dbReference>